<dbReference type="PANTHER" id="PTHR43108">
    <property type="entry name" value="N-ACETYLGLUCOSAMINE-6-SULFATASE FAMILY MEMBER"/>
    <property type="match status" value="1"/>
</dbReference>
<dbReference type="PROSITE" id="PS00149">
    <property type="entry name" value="SULFATASE_2"/>
    <property type="match status" value="1"/>
</dbReference>
<dbReference type="PROSITE" id="PS00523">
    <property type="entry name" value="SULFATASE_1"/>
    <property type="match status" value="1"/>
</dbReference>
<dbReference type="InterPro" id="IPR032506">
    <property type="entry name" value="SGSH_C"/>
</dbReference>
<comment type="caution">
    <text evidence="4">The sequence shown here is derived from an EMBL/GenBank/DDBJ whole genome shotgun (WGS) entry which is preliminary data.</text>
</comment>
<dbReference type="InterPro" id="IPR024607">
    <property type="entry name" value="Sulfatase_CS"/>
</dbReference>
<keyword evidence="2" id="KW-0378">Hydrolase</keyword>
<feature type="domain" description="N-sulphoglucosamine sulphohydrolase C-terminal" evidence="3">
    <location>
        <begin position="353"/>
        <end position="507"/>
    </location>
</feature>
<dbReference type="Pfam" id="PF16347">
    <property type="entry name" value="SGSH_C"/>
    <property type="match status" value="1"/>
</dbReference>
<comment type="similarity">
    <text evidence="1">Belongs to the sulfatase family.</text>
</comment>
<dbReference type="Pfam" id="PF01663">
    <property type="entry name" value="Phosphodiest"/>
    <property type="match status" value="1"/>
</dbReference>
<evidence type="ECO:0000313" key="4">
    <source>
        <dbReference type="EMBL" id="HHE55345.1"/>
    </source>
</evidence>
<dbReference type="CDD" id="cd16031">
    <property type="entry name" value="G6S_like"/>
    <property type="match status" value="1"/>
</dbReference>
<dbReference type="Proteomes" id="UP000886111">
    <property type="component" value="Unassembled WGS sequence"/>
</dbReference>
<reference evidence="4" key="1">
    <citation type="journal article" date="2020" name="mSystems">
        <title>Genome- and Community-Level Interaction Insights into Carbon Utilization and Element Cycling Functions of Hydrothermarchaeota in Hydrothermal Sediment.</title>
        <authorList>
            <person name="Zhou Z."/>
            <person name="Liu Y."/>
            <person name="Xu W."/>
            <person name="Pan J."/>
            <person name="Luo Z.H."/>
            <person name="Li M."/>
        </authorList>
    </citation>
    <scope>NUCLEOTIDE SEQUENCE [LARGE SCALE GENOMIC DNA]</scope>
    <source>
        <strain evidence="4">HyVt-76</strain>
    </source>
</reference>
<evidence type="ECO:0000259" key="3">
    <source>
        <dbReference type="Pfam" id="PF16347"/>
    </source>
</evidence>
<dbReference type="EMBL" id="DRTD01000449">
    <property type="protein sequence ID" value="HHE55345.1"/>
    <property type="molecule type" value="Genomic_DNA"/>
</dbReference>
<dbReference type="PANTHER" id="PTHR43108:SF6">
    <property type="entry name" value="N-SULPHOGLUCOSAMINE SULPHOHYDROLASE"/>
    <property type="match status" value="1"/>
</dbReference>
<sequence length="687" mass="79477">MGQGLLATSLLSISGIRCLAKKPPNIVFIMSDDHGFQAISAYGGKLNQTPNIDRLAKEGVLFEQSFVTNSICAPSRAVMLTGKYSHLNGVIDNSKVFDNQQQTFPNILRANGYQTAIIGKWHLKCEPTGFDYWNVLPGQGNYYNPDFIEMGQRKRVDGYVTDLITDFALDWLQNKRDPQKPFCLLLHHKAPHRNWMPNIKYLHKYDDVEIPVPDTFFDDYSTREAAKTQEMEIARHTFLDYDLKVPDMPGQQDETEWEKMGSRMWQSTWRRMSDEQRAAWQKAYGPKNEAFRRAKLKGKELAKWKFQRYIKDYLRCIDSVDENVGRVLDYLDRSGLRENTIVVYTSDQGFYLGEHGWFDKRWIYEPSLRMPLLVRYPAEVPSGVRNTEDMVLNLDFAPTFLDFAGLKVPEDMQGRSFRPILTGKTPTDWRKAIYYHYYEYPAWHMVKRHYGIRTKRYKLAHFYYDIDEWELFDLQKDPEELHNVYNDPAYAEVVKELKAELEKLRVQYGDTNLQKYLPSKPQMVRHKAQGKKVRYLIPPDSRYDTGAATLVDGFAFTDGTYSNINLKTGWQGFEGGNMELVIDLGKEQLIETISAQFLQQIESWIFMPVAVKFSLSGNGQQFTVIGQLPNSISERAAESVIHSFRINGIGQSARFVKIKAKNRKTCPSWHPGAGGKAWIFCDEIVVL</sequence>
<evidence type="ECO:0000256" key="2">
    <source>
        <dbReference type="ARBA" id="ARBA00022801"/>
    </source>
</evidence>
<dbReference type="InterPro" id="IPR017850">
    <property type="entry name" value="Alkaline_phosphatase_core_sf"/>
</dbReference>
<organism evidence="4">
    <name type="scientific">Caldithrix abyssi</name>
    <dbReference type="NCBI Taxonomy" id="187145"/>
    <lineage>
        <taxon>Bacteria</taxon>
        <taxon>Pseudomonadati</taxon>
        <taxon>Calditrichota</taxon>
        <taxon>Calditrichia</taxon>
        <taxon>Calditrichales</taxon>
        <taxon>Calditrichaceae</taxon>
        <taxon>Caldithrix</taxon>
    </lineage>
</organism>
<dbReference type="GO" id="GO:0016787">
    <property type="term" value="F:hydrolase activity"/>
    <property type="evidence" value="ECO:0007669"/>
    <property type="project" value="UniProtKB-KW"/>
</dbReference>
<accession>A0A7V5LJU4</accession>
<name>A0A7V5LJU4_CALAY</name>
<dbReference type="SUPFAM" id="SSF53649">
    <property type="entry name" value="Alkaline phosphatase-like"/>
    <property type="match status" value="1"/>
</dbReference>
<dbReference type="InterPro" id="IPR002591">
    <property type="entry name" value="Phosphodiest/P_Trfase"/>
</dbReference>
<dbReference type="Gene3D" id="3.40.720.10">
    <property type="entry name" value="Alkaline Phosphatase, subunit A"/>
    <property type="match status" value="2"/>
</dbReference>
<gene>
    <name evidence="4" type="ORF">ENL21_06145</name>
</gene>
<dbReference type="Gene3D" id="2.60.120.260">
    <property type="entry name" value="Galactose-binding domain-like"/>
    <property type="match status" value="1"/>
</dbReference>
<evidence type="ECO:0000256" key="1">
    <source>
        <dbReference type="ARBA" id="ARBA00008779"/>
    </source>
</evidence>
<dbReference type="InterPro" id="IPR008979">
    <property type="entry name" value="Galactose-bd-like_sf"/>
</dbReference>
<dbReference type="SUPFAM" id="SSF49785">
    <property type="entry name" value="Galactose-binding domain-like"/>
    <property type="match status" value="1"/>
</dbReference>
<protein>
    <submittedName>
        <fullName evidence="4">DUF4976 domain-containing protein</fullName>
    </submittedName>
</protein>
<dbReference type="AlphaFoldDB" id="A0A7V5LJU4"/>
<proteinExistence type="inferred from homology"/>